<comment type="caution">
    <text evidence="1">The sequence shown here is derived from an EMBL/GenBank/DDBJ whole genome shotgun (WGS) entry which is preliminary data.</text>
</comment>
<reference evidence="1 2" key="1">
    <citation type="journal article" date="2011" name="PLoS Pathog.">
        <title>Endophytic Life Strategies Decoded by Genome and Transcriptome Analyses of the Mutualistic Root Symbiont Piriformospora indica.</title>
        <authorList>
            <person name="Zuccaro A."/>
            <person name="Lahrmann U."/>
            <person name="Guldener U."/>
            <person name="Langen G."/>
            <person name="Pfiffi S."/>
            <person name="Biedenkopf D."/>
            <person name="Wong P."/>
            <person name="Samans B."/>
            <person name="Grimm C."/>
            <person name="Basiewicz M."/>
            <person name="Murat C."/>
            <person name="Martin F."/>
            <person name="Kogel K.H."/>
        </authorList>
    </citation>
    <scope>NUCLEOTIDE SEQUENCE [LARGE SCALE GENOMIC DNA]</scope>
    <source>
        <strain evidence="1 2">DSM 11827</strain>
    </source>
</reference>
<dbReference type="STRING" id="1109443.G4TBB3"/>
<dbReference type="EMBL" id="CAFZ01000036">
    <property type="protein sequence ID" value="CCA68622.1"/>
    <property type="molecule type" value="Genomic_DNA"/>
</dbReference>
<dbReference type="Gene3D" id="3.90.640.10">
    <property type="entry name" value="Actin, Chain A, domain 4"/>
    <property type="match status" value="1"/>
</dbReference>
<dbReference type="OrthoDB" id="2963168at2759"/>
<dbReference type="Proteomes" id="UP000007148">
    <property type="component" value="Unassembled WGS sequence"/>
</dbReference>
<dbReference type="SUPFAM" id="SSF53067">
    <property type="entry name" value="Actin-like ATPase domain"/>
    <property type="match status" value="2"/>
</dbReference>
<evidence type="ECO:0008006" key="3">
    <source>
        <dbReference type="Google" id="ProtNLM"/>
    </source>
</evidence>
<keyword evidence="2" id="KW-1185">Reference proteome</keyword>
<organism evidence="1 2">
    <name type="scientific">Serendipita indica (strain DSM 11827)</name>
    <name type="common">Root endophyte fungus</name>
    <name type="synonym">Piriformospora indica</name>
    <dbReference type="NCBI Taxonomy" id="1109443"/>
    <lineage>
        <taxon>Eukaryota</taxon>
        <taxon>Fungi</taxon>
        <taxon>Dikarya</taxon>
        <taxon>Basidiomycota</taxon>
        <taxon>Agaricomycotina</taxon>
        <taxon>Agaricomycetes</taxon>
        <taxon>Sebacinales</taxon>
        <taxon>Serendipitaceae</taxon>
        <taxon>Serendipita</taxon>
    </lineage>
</organism>
<accession>G4TBB3</accession>
<dbReference type="CDD" id="cd10170">
    <property type="entry name" value="ASKHA_NBD_HSP70"/>
    <property type="match status" value="1"/>
</dbReference>
<evidence type="ECO:0000313" key="2">
    <source>
        <dbReference type="Proteomes" id="UP000007148"/>
    </source>
</evidence>
<proteinExistence type="predicted"/>
<dbReference type="Gene3D" id="3.30.420.40">
    <property type="match status" value="2"/>
</dbReference>
<dbReference type="PANTHER" id="PTHR14187:SF5">
    <property type="entry name" value="HEAT SHOCK 70 KDA PROTEIN 12A"/>
    <property type="match status" value="1"/>
</dbReference>
<dbReference type="InterPro" id="IPR043129">
    <property type="entry name" value="ATPase_NBD"/>
</dbReference>
<dbReference type="AlphaFoldDB" id="G4TBB3"/>
<gene>
    <name evidence="1" type="ORF">PIIN_02486</name>
</gene>
<dbReference type="OMA" id="ANHEHRI"/>
<dbReference type="InParanoid" id="G4TBB3"/>
<name>G4TBB3_SERID</name>
<dbReference type="eggNOG" id="KOG0101">
    <property type="taxonomic scope" value="Eukaryota"/>
</dbReference>
<dbReference type="HOGENOM" id="CLU_009958_4_1_1"/>
<sequence length="634" mass="70794">MRKVPTISAYKKGKPIAFGAEAREYIGDKDYEIAKWFKLHLHPDEIAKLDDQPPPYNASTNELEIPPLPRGVSLKSVYVEFINYVFEATRLHFEDSTPNGKEIWSRLISSAAVVFAIPNGWDTIQHEFLKEVAVDAGLFQNSDDVEQRIEFVTESEAAVHYVLHETNHATWIHPGTEFAVVDCGGSTIDSTIYRCKATEPKLELEEVAISECVQAGGVYVDGAAQGMLKSKLANSKYGGDDIIADMLDAFEQRTKRLFDGQQESNIITFGSRRDNDRDFGIIQGRLTLGKSEVASTFSFPIEKVLNSCKTLLKNRKVYHLLLVGGFGESPYLRRRLKEALNSLDVEVYSIEQPAKKAAAEGATVWFIKQYVTAHTARYTIASVIMKSFTPAKEDHWARRQLAFVSADGNTRLHGGIHTLIKKGATLAQGDEMVEPQRQGWDAPPLSTSTLISPLYSWAGDPGSRWLTNEQGVLYSQASRLCTLEASCADMVPELCKGVGDVSYWRLDYDLVLTFTGTRLRARLKWTDKDGKTQYGPVKIVPAKTPSEKDGKAKLKALRKAFARQALLYRCDNRSMGLFTYNIMPMPCLSNLSYCNLKCTFVAPQKQNMVDMSETMRGSMTFSPLALDNKPVQKG</sequence>
<protein>
    <recommendedName>
        <fullName evidence="3">Hsp70 protein</fullName>
    </recommendedName>
</protein>
<evidence type="ECO:0000313" key="1">
    <source>
        <dbReference type="EMBL" id="CCA68622.1"/>
    </source>
</evidence>
<dbReference type="PANTHER" id="PTHR14187">
    <property type="entry name" value="ALPHA KINASE/ELONGATION FACTOR 2 KINASE"/>
    <property type="match status" value="1"/>
</dbReference>